<accession>A0A1I5U8M1</accession>
<evidence type="ECO:0000256" key="1">
    <source>
        <dbReference type="ARBA" id="ARBA00007970"/>
    </source>
</evidence>
<dbReference type="InterPro" id="IPR006311">
    <property type="entry name" value="TAT_signal"/>
</dbReference>
<protein>
    <submittedName>
        <fullName evidence="6">Histidinol-phosphate aminotransferase</fullName>
    </submittedName>
</protein>
<dbReference type="GO" id="GO:0008483">
    <property type="term" value="F:transaminase activity"/>
    <property type="evidence" value="ECO:0007669"/>
    <property type="project" value="UniProtKB-KW"/>
</dbReference>
<evidence type="ECO:0000313" key="6">
    <source>
        <dbReference type="EMBL" id="SFP91605.1"/>
    </source>
</evidence>
<dbReference type="SUPFAM" id="SSF53383">
    <property type="entry name" value="PLP-dependent transferases"/>
    <property type="match status" value="1"/>
</dbReference>
<name>A0A1I5U8M1_9BACT</name>
<dbReference type="InterPro" id="IPR015421">
    <property type="entry name" value="PyrdxlP-dep_Trfase_major"/>
</dbReference>
<dbReference type="Gene3D" id="3.90.1150.10">
    <property type="entry name" value="Aspartate Aminotransferase, domain 1"/>
    <property type="match status" value="1"/>
</dbReference>
<evidence type="ECO:0000256" key="2">
    <source>
        <dbReference type="ARBA" id="ARBA00022576"/>
    </source>
</evidence>
<evidence type="ECO:0000259" key="5">
    <source>
        <dbReference type="Pfam" id="PF00155"/>
    </source>
</evidence>
<feature type="domain" description="Aminotransferase class I/classII large" evidence="5">
    <location>
        <begin position="67"/>
        <end position="384"/>
    </location>
</feature>
<dbReference type="InterPro" id="IPR015424">
    <property type="entry name" value="PyrdxlP-dep_Trfase"/>
</dbReference>
<dbReference type="Proteomes" id="UP000199306">
    <property type="component" value="Unassembled WGS sequence"/>
</dbReference>
<dbReference type="OrthoDB" id="9813612at2"/>
<dbReference type="PANTHER" id="PTHR43643">
    <property type="entry name" value="HISTIDINOL-PHOSPHATE AMINOTRANSFERASE 2"/>
    <property type="match status" value="1"/>
</dbReference>
<evidence type="ECO:0000313" key="7">
    <source>
        <dbReference type="Proteomes" id="UP000199306"/>
    </source>
</evidence>
<keyword evidence="4" id="KW-0663">Pyridoxal phosphate</keyword>
<dbReference type="RefSeq" id="WP_092017682.1">
    <property type="nucleotide sequence ID" value="NZ_FOXH01000007.1"/>
</dbReference>
<dbReference type="InterPro" id="IPR050106">
    <property type="entry name" value="HistidinolP_aminotransfase"/>
</dbReference>
<proteinExistence type="inferred from homology"/>
<dbReference type="CDD" id="cd00609">
    <property type="entry name" value="AAT_like"/>
    <property type="match status" value="1"/>
</dbReference>
<comment type="similarity">
    <text evidence="1">Belongs to the class-II pyridoxal-phosphate-dependent aminotransferase family. Histidinol-phosphate aminotransferase subfamily.</text>
</comment>
<dbReference type="PROSITE" id="PS51318">
    <property type="entry name" value="TAT"/>
    <property type="match status" value="1"/>
</dbReference>
<evidence type="ECO:0000256" key="3">
    <source>
        <dbReference type="ARBA" id="ARBA00022679"/>
    </source>
</evidence>
<dbReference type="InterPro" id="IPR004839">
    <property type="entry name" value="Aminotransferase_I/II_large"/>
</dbReference>
<keyword evidence="2 6" id="KW-0032">Aminotransferase</keyword>
<dbReference type="AlphaFoldDB" id="A0A1I5U8M1"/>
<gene>
    <name evidence="6" type="ORF">SAMN04515674_10750</name>
</gene>
<dbReference type="PANTHER" id="PTHR43643:SF3">
    <property type="entry name" value="HISTIDINOL-PHOSPHATE AMINOTRANSFERASE"/>
    <property type="match status" value="1"/>
</dbReference>
<dbReference type="EMBL" id="FOXH01000007">
    <property type="protein sequence ID" value="SFP91605.1"/>
    <property type="molecule type" value="Genomic_DNA"/>
</dbReference>
<dbReference type="Pfam" id="PF00155">
    <property type="entry name" value="Aminotran_1_2"/>
    <property type="match status" value="1"/>
</dbReference>
<evidence type="ECO:0000256" key="4">
    <source>
        <dbReference type="ARBA" id="ARBA00022898"/>
    </source>
</evidence>
<dbReference type="Gene3D" id="3.40.640.10">
    <property type="entry name" value="Type I PLP-dependent aspartate aminotransferase-like (Major domain)"/>
    <property type="match status" value="1"/>
</dbReference>
<sequence>MSSSINRRDWLKKSVLATAGISAASAFIQRAEASPIARQELYMSLSPEFQLERDYAHFAPAVQIRARLGANENPWGPSEKTKKALTDSLSESNRYAFKVRGDLMKVIAEKEGVPESHILLAAGSSELLTASMIAYGAKGKIICADPCYISGNEERIPMEKVPLTKDFQYDLSAIAGRLNGSQSLVYITNPNNPTGAILPIAELNAFIDKVSDKTPVLVDEAYIDYTKSPKAECAIEAVKAGKNVLILRTMSKLYAFAGLRVGYAIAKPEILKVIQPYTSGGFSVSVPSFVAAATAIKDVDFQKLTLEKTAESKQYLYDFLKKMDYSYIPSATNFVLFPIKMKGADLLAKLSAEGVMVRKWEFDHQHWCRVSIGTLDEMKIFTEAFTKVVS</sequence>
<organism evidence="6 7">
    <name type="scientific">Pseudarcicella hirudinis</name>
    <dbReference type="NCBI Taxonomy" id="1079859"/>
    <lineage>
        <taxon>Bacteria</taxon>
        <taxon>Pseudomonadati</taxon>
        <taxon>Bacteroidota</taxon>
        <taxon>Cytophagia</taxon>
        <taxon>Cytophagales</taxon>
        <taxon>Flectobacillaceae</taxon>
        <taxon>Pseudarcicella</taxon>
    </lineage>
</organism>
<dbReference type="GO" id="GO:0030170">
    <property type="term" value="F:pyridoxal phosphate binding"/>
    <property type="evidence" value="ECO:0007669"/>
    <property type="project" value="InterPro"/>
</dbReference>
<keyword evidence="3 6" id="KW-0808">Transferase</keyword>
<reference evidence="6 7" key="1">
    <citation type="submission" date="2016-10" db="EMBL/GenBank/DDBJ databases">
        <authorList>
            <person name="de Groot N.N."/>
        </authorList>
    </citation>
    <scope>NUCLEOTIDE SEQUENCE [LARGE SCALE GENOMIC DNA]</scope>
    <source>
        <strain evidence="7">E92,LMG 26720,CCM 7988</strain>
    </source>
</reference>
<dbReference type="STRING" id="1079859.SAMN04515674_10750"/>
<keyword evidence="7" id="KW-1185">Reference proteome</keyword>
<dbReference type="InterPro" id="IPR015422">
    <property type="entry name" value="PyrdxlP-dep_Trfase_small"/>
</dbReference>